<dbReference type="Pfam" id="PF00474">
    <property type="entry name" value="SSF"/>
    <property type="match status" value="1"/>
</dbReference>
<dbReference type="GO" id="GO:0015293">
    <property type="term" value="F:symporter activity"/>
    <property type="evidence" value="ECO:0007669"/>
    <property type="project" value="UniProtKB-KW"/>
</dbReference>
<feature type="transmembrane region" description="Helical" evidence="14">
    <location>
        <begin position="278"/>
        <end position="301"/>
    </location>
</feature>
<reference evidence="15" key="1">
    <citation type="submission" date="2019-02" db="EMBL/GenBank/DDBJ databases">
        <authorList>
            <person name="Gruber-Vodicka R. H."/>
            <person name="Seah K. B. B."/>
        </authorList>
    </citation>
    <scope>NUCLEOTIDE SEQUENCE</scope>
    <source>
        <strain evidence="16">BECK_BY2</strain>
        <strain evidence="15">BECK_BY3</strain>
    </source>
</reference>
<evidence type="ECO:0000256" key="9">
    <source>
        <dbReference type="ARBA" id="ARBA00023065"/>
    </source>
</evidence>
<dbReference type="InterPro" id="IPR038377">
    <property type="entry name" value="Na/Glc_symporter_sf"/>
</dbReference>
<gene>
    <name evidence="16" type="ORF">BECKTUN1418E_GA0071001_10314</name>
    <name evidence="15" type="ORF">BECKTUN1418F_GA0071002_102318</name>
</gene>
<feature type="transmembrane region" description="Helical" evidence="14">
    <location>
        <begin position="192"/>
        <end position="210"/>
    </location>
</feature>
<evidence type="ECO:0000256" key="12">
    <source>
        <dbReference type="ARBA" id="ARBA00033708"/>
    </source>
</evidence>
<keyword evidence="5 14" id="KW-0812">Transmembrane</keyword>
<evidence type="ECO:0000313" key="16">
    <source>
        <dbReference type="EMBL" id="VFK55603.1"/>
    </source>
</evidence>
<keyword evidence="11" id="KW-0739">Sodium transport</keyword>
<feature type="transmembrane region" description="Helical" evidence="14">
    <location>
        <begin position="367"/>
        <end position="385"/>
    </location>
</feature>
<dbReference type="Gene3D" id="1.20.1730.10">
    <property type="entry name" value="Sodium/glucose cotransporter"/>
    <property type="match status" value="1"/>
</dbReference>
<keyword evidence="10 14" id="KW-0472">Membrane</keyword>
<feature type="transmembrane region" description="Helical" evidence="14">
    <location>
        <begin position="419"/>
        <end position="438"/>
    </location>
</feature>
<evidence type="ECO:0000256" key="10">
    <source>
        <dbReference type="ARBA" id="ARBA00023136"/>
    </source>
</evidence>
<comment type="similarity">
    <text evidence="2 13">Belongs to the sodium:solute symporter (SSF) (TC 2.A.21) family.</text>
</comment>
<dbReference type="GO" id="GO:0006814">
    <property type="term" value="P:sodium ion transport"/>
    <property type="evidence" value="ECO:0007669"/>
    <property type="project" value="UniProtKB-KW"/>
</dbReference>
<dbReference type="GO" id="GO:0005886">
    <property type="term" value="C:plasma membrane"/>
    <property type="evidence" value="ECO:0007669"/>
    <property type="project" value="UniProtKB-SubCell"/>
</dbReference>
<proteinExistence type="inferred from homology"/>
<evidence type="ECO:0000256" key="1">
    <source>
        <dbReference type="ARBA" id="ARBA00004651"/>
    </source>
</evidence>
<feature type="transmembrane region" description="Helical" evidence="14">
    <location>
        <begin position="6"/>
        <end position="24"/>
    </location>
</feature>
<dbReference type="EMBL" id="CAADFV010000031">
    <property type="protein sequence ID" value="VFK55603.1"/>
    <property type="molecule type" value="Genomic_DNA"/>
</dbReference>
<feature type="transmembrane region" description="Helical" evidence="14">
    <location>
        <begin position="45"/>
        <end position="69"/>
    </location>
</feature>
<evidence type="ECO:0000256" key="5">
    <source>
        <dbReference type="ARBA" id="ARBA00022692"/>
    </source>
</evidence>
<dbReference type="InterPro" id="IPR001734">
    <property type="entry name" value="Na/solute_symporter"/>
</dbReference>
<keyword evidence="7 14" id="KW-1133">Transmembrane helix</keyword>
<organism evidence="15">
    <name type="scientific">Candidatus Kentrum sp. TUN</name>
    <dbReference type="NCBI Taxonomy" id="2126343"/>
    <lineage>
        <taxon>Bacteria</taxon>
        <taxon>Pseudomonadati</taxon>
        <taxon>Pseudomonadota</taxon>
        <taxon>Gammaproteobacteria</taxon>
        <taxon>Candidatus Kentrum</taxon>
    </lineage>
</organism>
<comment type="subcellular location">
    <subcellularLocation>
        <location evidence="1">Cell membrane</location>
        <topology evidence="1">Multi-pass membrane protein</topology>
    </subcellularLocation>
</comment>
<keyword evidence="3" id="KW-0813">Transport</keyword>
<dbReference type="PROSITE" id="PS50283">
    <property type="entry name" value="NA_SOLUT_SYMP_3"/>
    <property type="match status" value="1"/>
</dbReference>
<dbReference type="PANTHER" id="PTHR48086:SF3">
    <property type="entry name" value="SODIUM_PROLINE SYMPORTER"/>
    <property type="match status" value="1"/>
</dbReference>
<dbReference type="EMBL" id="CAADFY010000023">
    <property type="protein sequence ID" value="VFK53542.1"/>
    <property type="molecule type" value="Genomic_DNA"/>
</dbReference>
<feature type="transmembrane region" description="Helical" evidence="14">
    <location>
        <begin position="163"/>
        <end position="180"/>
    </location>
</feature>
<keyword evidence="6" id="KW-0769">Symport</keyword>
<feature type="transmembrane region" description="Helical" evidence="14">
    <location>
        <begin position="75"/>
        <end position="93"/>
    </location>
</feature>
<evidence type="ECO:0000256" key="11">
    <source>
        <dbReference type="ARBA" id="ARBA00023201"/>
    </source>
</evidence>
<keyword evidence="9" id="KW-0406">Ion transport</keyword>
<evidence type="ECO:0000313" key="15">
    <source>
        <dbReference type="EMBL" id="VFK53542.1"/>
    </source>
</evidence>
<name>A0A450ZIB4_9GAMM</name>
<evidence type="ECO:0000256" key="2">
    <source>
        <dbReference type="ARBA" id="ARBA00006434"/>
    </source>
</evidence>
<accession>A0A450ZIB4</accession>
<dbReference type="PANTHER" id="PTHR48086">
    <property type="entry name" value="SODIUM/PROLINE SYMPORTER-RELATED"/>
    <property type="match status" value="1"/>
</dbReference>
<feature type="transmembrane region" description="Helical" evidence="14">
    <location>
        <begin position="391"/>
        <end position="412"/>
    </location>
</feature>
<comment type="catalytic activity">
    <reaction evidence="12">
        <text>L-proline(in) + Na(+)(in) = L-proline(out) + Na(+)(out)</text>
        <dbReference type="Rhea" id="RHEA:28967"/>
        <dbReference type="ChEBI" id="CHEBI:29101"/>
        <dbReference type="ChEBI" id="CHEBI:60039"/>
    </reaction>
</comment>
<evidence type="ECO:0000256" key="6">
    <source>
        <dbReference type="ARBA" id="ARBA00022847"/>
    </source>
</evidence>
<feature type="transmembrane region" description="Helical" evidence="14">
    <location>
        <begin position="121"/>
        <end position="143"/>
    </location>
</feature>
<evidence type="ECO:0000256" key="7">
    <source>
        <dbReference type="ARBA" id="ARBA00022989"/>
    </source>
</evidence>
<keyword evidence="8" id="KW-0915">Sodium</keyword>
<dbReference type="InterPro" id="IPR050277">
    <property type="entry name" value="Sodium:Solute_Symporter"/>
</dbReference>
<protein>
    <submittedName>
        <fullName evidence="15">Na+/proline symporter</fullName>
    </submittedName>
</protein>
<sequence>MDDNQLSYTIFLISLFITFSVAVVGRGISYKRKEDDLAGRSLNRWFVGLSAGATANSGFIVAGAVGLGYTFGMQWIVLSIAWFLGTFVFWHWFPERINAFGHKSGAITLSEMLHYGLTGRWAKAVSLLVATVIVIGLSGYTAAQWLAGQKFLSSAFGFSSQTALAMFALFIIAYSSIGGFRGSVYADTFQAVIRLFGTALILGSSIWIAFGDLSAFQANIASAGENFLKPFPNLTLLGAIGFVAGWAVAAIGFGLGQPQIVSRYLASSSPAETYAARWIYMGYAQFTWISMTAFGMILRGIMPDISEPEAGISIFAQTHLFAVVTGIIVADIFGVIASTANSLLIAMAQSIKHDILKNFLPREMRKLPLSIITLLVGIATMLVSARIGGTVVSLILSAISLIAAGLAVPVMIKVMDWRHTGMSLTGTVIIGIASAVAWKQLGFSQYLNEAAAGMLSSAFTHWVLLRISGYRAVISTPK</sequence>
<dbReference type="AlphaFoldDB" id="A0A450ZIB4"/>
<feature type="transmembrane region" description="Helical" evidence="14">
    <location>
        <begin position="236"/>
        <end position="257"/>
    </location>
</feature>
<evidence type="ECO:0000256" key="14">
    <source>
        <dbReference type="SAM" id="Phobius"/>
    </source>
</evidence>
<feature type="transmembrane region" description="Helical" evidence="14">
    <location>
        <begin position="321"/>
        <end position="346"/>
    </location>
</feature>
<evidence type="ECO:0000256" key="8">
    <source>
        <dbReference type="ARBA" id="ARBA00023053"/>
    </source>
</evidence>
<evidence type="ECO:0000256" key="4">
    <source>
        <dbReference type="ARBA" id="ARBA00022475"/>
    </source>
</evidence>
<evidence type="ECO:0000256" key="13">
    <source>
        <dbReference type="RuleBase" id="RU362091"/>
    </source>
</evidence>
<keyword evidence="4" id="KW-1003">Cell membrane</keyword>
<evidence type="ECO:0000256" key="3">
    <source>
        <dbReference type="ARBA" id="ARBA00022448"/>
    </source>
</evidence>